<protein>
    <recommendedName>
        <fullName evidence="4">Carbohydrate kinase PfkB domain-containing protein</fullName>
    </recommendedName>
</protein>
<evidence type="ECO:0008006" key="4">
    <source>
        <dbReference type="Google" id="ProtNLM"/>
    </source>
</evidence>
<feature type="compositionally biased region" description="Basic and acidic residues" evidence="1">
    <location>
        <begin position="161"/>
        <end position="176"/>
    </location>
</feature>
<dbReference type="RefSeq" id="WP_344957899.1">
    <property type="nucleotide sequence ID" value="NZ_BAAAZG010000062.1"/>
</dbReference>
<comment type="caution">
    <text evidence="2">The sequence shown here is derived from an EMBL/GenBank/DDBJ whole genome shotgun (WGS) entry which is preliminary data.</text>
</comment>
<dbReference type="InterPro" id="IPR029056">
    <property type="entry name" value="Ribokinase-like"/>
</dbReference>
<sequence>MTGDGTGAASSPGGRAAASAPVLWPGLDGAAQRRFRLVVLGDVMIEARADLPGVRFADVAADRLAYAPARAVVAGTAVNMARCATGYFRRVAVLGKIGDDAFTPVIRRELRRMGVRDLLCVEPGAPNGVAMMLRDGAAHPDAVPPADGREAAGDGPAGRAADWRAEPPGDNREDGRGGPTGQGADGRRGVRLLVVDDQGPGRRLTESEVRRAGRAIRHADALFADGYALLAPVSRAALRAAVQVAREAGTLVAFDLVPHDIDRRLPAAEAMPVLEAADVVITEVPTLARLLGLPVPCDAAGVREMLPALDRTVRGRPLWLLRHGPSALEDVVAYRREHVLMEYPSGYGPRVRRTGFGDRLAAGELYWWLSLRSSGGAPGSR</sequence>
<dbReference type="Proteomes" id="UP001500683">
    <property type="component" value="Unassembled WGS sequence"/>
</dbReference>
<evidence type="ECO:0000313" key="2">
    <source>
        <dbReference type="EMBL" id="GAA4101599.1"/>
    </source>
</evidence>
<organism evidence="2 3">
    <name type="scientific">Actinomadura miaoliensis</name>
    <dbReference type="NCBI Taxonomy" id="430685"/>
    <lineage>
        <taxon>Bacteria</taxon>
        <taxon>Bacillati</taxon>
        <taxon>Actinomycetota</taxon>
        <taxon>Actinomycetes</taxon>
        <taxon>Streptosporangiales</taxon>
        <taxon>Thermomonosporaceae</taxon>
        <taxon>Actinomadura</taxon>
    </lineage>
</organism>
<gene>
    <name evidence="2" type="ORF">GCM10022214_79260</name>
</gene>
<evidence type="ECO:0000313" key="3">
    <source>
        <dbReference type="Proteomes" id="UP001500683"/>
    </source>
</evidence>
<keyword evidence="3" id="KW-1185">Reference proteome</keyword>
<evidence type="ECO:0000256" key="1">
    <source>
        <dbReference type="SAM" id="MobiDB-lite"/>
    </source>
</evidence>
<reference evidence="3" key="1">
    <citation type="journal article" date="2019" name="Int. J. Syst. Evol. Microbiol.">
        <title>The Global Catalogue of Microorganisms (GCM) 10K type strain sequencing project: providing services to taxonomists for standard genome sequencing and annotation.</title>
        <authorList>
            <consortium name="The Broad Institute Genomics Platform"/>
            <consortium name="The Broad Institute Genome Sequencing Center for Infectious Disease"/>
            <person name="Wu L."/>
            <person name="Ma J."/>
        </authorList>
    </citation>
    <scope>NUCLEOTIDE SEQUENCE [LARGE SCALE GENOMIC DNA]</scope>
    <source>
        <strain evidence="3">JCM 16702</strain>
    </source>
</reference>
<accession>A0ABP7X1M3</accession>
<dbReference type="Gene3D" id="3.40.1190.20">
    <property type="match status" value="2"/>
</dbReference>
<feature type="region of interest" description="Disordered" evidence="1">
    <location>
        <begin position="138"/>
        <end position="192"/>
    </location>
</feature>
<name>A0ABP7X1M3_9ACTN</name>
<dbReference type="EMBL" id="BAAAZG010000062">
    <property type="protein sequence ID" value="GAA4101599.1"/>
    <property type="molecule type" value="Genomic_DNA"/>
</dbReference>
<proteinExistence type="predicted"/>
<dbReference type="SUPFAM" id="SSF53613">
    <property type="entry name" value="Ribokinase-like"/>
    <property type="match status" value="2"/>
</dbReference>